<evidence type="ECO:0000256" key="1">
    <source>
        <dbReference type="ARBA" id="ARBA00001623"/>
    </source>
</evidence>
<feature type="binding site" evidence="7">
    <location>
        <position position="58"/>
    </location>
    <ligand>
        <name>Zn(2+)</name>
        <dbReference type="ChEBI" id="CHEBI:29105"/>
        <label>2</label>
    </ligand>
</feature>
<evidence type="ECO:0000256" key="5">
    <source>
        <dbReference type="ARBA" id="ARBA00022801"/>
    </source>
</evidence>
<comment type="subunit">
    <text evidence="7">Monomer.</text>
</comment>
<keyword evidence="5 7" id="KW-0378">Hydrolase</keyword>
<comment type="pathway">
    <text evidence="2 7">Secondary metabolite metabolism; methylglyoxal degradation; (R)-lactate from methylglyoxal: step 2/2.</text>
</comment>
<feature type="binding site" evidence="7">
    <location>
        <position position="56"/>
    </location>
    <ligand>
        <name>Zn(2+)</name>
        <dbReference type="ChEBI" id="CHEBI:29105"/>
        <label>1</label>
    </ligand>
</feature>
<feature type="binding site" evidence="7">
    <location>
        <position position="59"/>
    </location>
    <ligand>
        <name>Zn(2+)</name>
        <dbReference type="ChEBI" id="CHEBI:29105"/>
        <label>2</label>
    </ligand>
</feature>
<dbReference type="InterPro" id="IPR035680">
    <property type="entry name" value="Clx_II_MBL"/>
</dbReference>
<evidence type="ECO:0000313" key="9">
    <source>
        <dbReference type="EMBL" id="MCK6262611.1"/>
    </source>
</evidence>
<sequence length="252" mass="28238">MLHIKSIPAFNDNYIWLIENSDGRCVVVDPGDAKPVLEYLSKHDLTLNAILITHHHHDHIGGVPELVHQFPNIDVVGPEAEPIPTLTHPVSDGSQLELFGEVFTVIGIEGHTLGHIGYYGNGHLFCGDTLFSAGCGRVFEGTYSQMFDALTTLASLPDETKVYCAHEYTSSNVSFALAIEPESEPLRQYRDDVNRMRAQDLPTLPTTIKQEKRINPFLRCEEPNVIKSVTNRTQNLDPLSVFTALREWKNEF</sequence>
<evidence type="ECO:0000259" key="8">
    <source>
        <dbReference type="SMART" id="SM00849"/>
    </source>
</evidence>
<keyword evidence="10" id="KW-1185">Reference proteome</keyword>
<feature type="binding site" evidence="7">
    <location>
        <position position="128"/>
    </location>
    <ligand>
        <name>Zn(2+)</name>
        <dbReference type="ChEBI" id="CHEBI:29105"/>
        <label>1</label>
    </ligand>
</feature>
<dbReference type="AlphaFoldDB" id="A0A9X2BG74"/>
<accession>A0A9X2BG74</accession>
<feature type="binding site" evidence="7">
    <location>
        <position position="166"/>
    </location>
    <ligand>
        <name>Zn(2+)</name>
        <dbReference type="ChEBI" id="CHEBI:29105"/>
        <label>2</label>
    </ligand>
</feature>
<comment type="caution">
    <text evidence="9">The sequence shown here is derived from an EMBL/GenBank/DDBJ whole genome shotgun (WGS) entry which is preliminary data.</text>
</comment>
<dbReference type="InterPro" id="IPR050110">
    <property type="entry name" value="Glyoxalase_II_hydrolase"/>
</dbReference>
<evidence type="ECO:0000256" key="3">
    <source>
        <dbReference type="ARBA" id="ARBA00006759"/>
    </source>
</evidence>
<dbReference type="PIRSF" id="PIRSF005457">
    <property type="entry name" value="Glx"/>
    <property type="match status" value="1"/>
</dbReference>
<dbReference type="InterPro" id="IPR017782">
    <property type="entry name" value="Hydroxyacylglutathione_Hdrlase"/>
</dbReference>
<dbReference type="InterPro" id="IPR001279">
    <property type="entry name" value="Metallo-B-lactamas"/>
</dbReference>
<dbReference type="HAMAP" id="MF_01374">
    <property type="entry name" value="Glyoxalase_2"/>
    <property type="match status" value="1"/>
</dbReference>
<dbReference type="Pfam" id="PF16123">
    <property type="entry name" value="HAGH_C"/>
    <property type="match status" value="1"/>
</dbReference>
<evidence type="ECO:0000256" key="2">
    <source>
        <dbReference type="ARBA" id="ARBA00004963"/>
    </source>
</evidence>
<proteinExistence type="inferred from homology"/>
<dbReference type="PANTHER" id="PTHR43705">
    <property type="entry name" value="HYDROXYACYLGLUTATHIONE HYDROLASE"/>
    <property type="match status" value="1"/>
</dbReference>
<evidence type="ECO:0000256" key="6">
    <source>
        <dbReference type="ARBA" id="ARBA00022833"/>
    </source>
</evidence>
<feature type="binding site" evidence="7">
    <location>
        <position position="128"/>
    </location>
    <ligand>
        <name>Zn(2+)</name>
        <dbReference type="ChEBI" id="CHEBI:29105"/>
        <label>2</label>
    </ligand>
</feature>
<dbReference type="SMART" id="SM00849">
    <property type="entry name" value="Lactamase_B"/>
    <property type="match status" value="1"/>
</dbReference>
<dbReference type="GO" id="GO:0046872">
    <property type="term" value="F:metal ion binding"/>
    <property type="evidence" value="ECO:0007669"/>
    <property type="project" value="UniProtKB-KW"/>
</dbReference>
<reference evidence="9" key="1">
    <citation type="submission" date="2021-11" db="EMBL/GenBank/DDBJ databases">
        <title>Vibrio ZSDE26 sp. nov. and Vibrio ZSDZ34 sp. nov., isolated from coastal seawater in Qingdao.</title>
        <authorList>
            <person name="Zhang P."/>
        </authorList>
    </citation>
    <scope>NUCLEOTIDE SEQUENCE</scope>
    <source>
        <strain evidence="9">ZSDE26</strain>
    </source>
</reference>
<dbReference type="Pfam" id="PF00753">
    <property type="entry name" value="Lactamase_B"/>
    <property type="match status" value="1"/>
</dbReference>
<dbReference type="Proteomes" id="UP001139559">
    <property type="component" value="Unassembled WGS sequence"/>
</dbReference>
<dbReference type="InterPro" id="IPR032282">
    <property type="entry name" value="HAGH_C"/>
</dbReference>
<dbReference type="CDD" id="cd07723">
    <property type="entry name" value="hydroxyacylglutathione_hydrolase_MBL-fold"/>
    <property type="match status" value="1"/>
</dbReference>
<evidence type="ECO:0000313" key="10">
    <source>
        <dbReference type="Proteomes" id="UP001139559"/>
    </source>
</evidence>
<feature type="binding site" evidence="7">
    <location>
        <position position="54"/>
    </location>
    <ligand>
        <name>Zn(2+)</name>
        <dbReference type="ChEBI" id="CHEBI:29105"/>
        <label>1</label>
    </ligand>
</feature>
<protein>
    <recommendedName>
        <fullName evidence="7">Hydroxyacylglutathione hydrolase</fullName>
        <ecNumber evidence="7">3.1.2.6</ecNumber>
    </recommendedName>
    <alternativeName>
        <fullName evidence="7">Glyoxalase II</fullName>
        <shortName evidence="7">Glx II</shortName>
    </alternativeName>
</protein>
<feature type="domain" description="Metallo-beta-lactamase" evidence="8">
    <location>
        <begin position="12"/>
        <end position="166"/>
    </location>
</feature>
<evidence type="ECO:0000256" key="7">
    <source>
        <dbReference type="HAMAP-Rule" id="MF_01374"/>
    </source>
</evidence>
<dbReference type="PANTHER" id="PTHR43705:SF1">
    <property type="entry name" value="HYDROXYACYLGLUTATHIONE HYDROLASE GLOB"/>
    <property type="match status" value="1"/>
</dbReference>
<comment type="cofactor">
    <cofactor evidence="7">
        <name>Zn(2+)</name>
        <dbReference type="ChEBI" id="CHEBI:29105"/>
    </cofactor>
    <text evidence="7">Binds 2 Zn(2+) ions per subunit.</text>
</comment>
<organism evidence="9 10">
    <name type="scientific">Vibrio amylolyticus</name>
    <dbReference type="NCBI Taxonomy" id="2847292"/>
    <lineage>
        <taxon>Bacteria</taxon>
        <taxon>Pseudomonadati</taxon>
        <taxon>Pseudomonadota</taxon>
        <taxon>Gammaproteobacteria</taxon>
        <taxon>Vibrionales</taxon>
        <taxon>Vibrionaceae</taxon>
        <taxon>Vibrio</taxon>
    </lineage>
</organism>
<dbReference type="GO" id="GO:0019243">
    <property type="term" value="P:methylglyoxal catabolic process to D-lactate via S-lactoyl-glutathione"/>
    <property type="evidence" value="ECO:0007669"/>
    <property type="project" value="UniProtKB-UniRule"/>
</dbReference>
<dbReference type="EMBL" id="JAJHVV010000002">
    <property type="protein sequence ID" value="MCK6262611.1"/>
    <property type="molecule type" value="Genomic_DNA"/>
</dbReference>
<dbReference type="Gene3D" id="3.60.15.10">
    <property type="entry name" value="Ribonuclease Z/Hydroxyacylglutathione hydrolase-like"/>
    <property type="match status" value="1"/>
</dbReference>
<name>A0A9X2BG74_9VIBR</name>
<dbReference type="EC" id="3.1.2.6" evidence="7"/>
<feature type="binding site" evidence="7">
    <location>
        <position position="111"/>
    </location>
    <ligand>
        <name>Zn(2+)</name>
        <dbReference type="ChEBI" id="CHEBI:29105"/>
        <label>1</label>
    </ligand>
</feature>
<comment type="catalytic activity">
    <reaction evidence="1 7">
        <text>an S-(2-hydroxyacyl)glutathione + H2O = a 2-hydroxy carboxylate + glutathione + H(+)</text>
        <dbReference type="Rhea" id="RHEA:21864"/>
        <dbReference type="ChEBI" id="CHEBI:15377"/>
        <dbReference type="ChEBI" id="CHEBI:15378"/>
        <dbReference type="ChEBI" id="CHEBI:57925"/>
        <dbReference type="ChEBI" id="CHEBI:58896"/>
        <dbReference type="ChEBI" id="CHEBI:71261"/>
        <dbReference type="EC" id="3.1.2.6"/>
    </reaction>
</comment>
<dbReference type="GO" id="GO:0004416">
    <property type="term" value="F:hydroxyacylglutathione hydrolase activity"/>
    <property type="evidence" value="ECO:0007669"/>
    <property type="project" value="UniProtKB-UniRule"/>
</dbReference>
<keyword evidence="6 7" id="KW-0862">Zinc</keyword>
<keyword evidence="4 7" id="KW-0479">Metal-binding</keyword>
<dbReference type="SUPFAM" id="SSF56281">
    <property type="entry name" value="Metallo-hydrolase/oxidoreductase"/>
    <property type="match status" value="1"/>
</dbReference>
<comment type="similarity">
    <text evidence="3 7">Belongs to the metallo-beta-lactamase superfamily. Glyoxalase II family.</text>
</comment>
<dbReference type="NCBIfam" id="TIGR03413">
    <property type="entry name" value="GSH_gloB"/>
    <property type="match status" value="1"/>
</dbReference>
<gene>
    <name evidence="7 9" type="primary">gloB</name>
    <name evidence="9" type="ORF">KP803_04910</name>
</gene>
<dbReference type="RefSeq" id="WP_248007714.1">
    <property type="nucleotide sequence ID" value="NZ_JAJHVV010000002.1"/>
</dbReference>
<comment type="function">
    <text evidence="7">Thiolesterase that catalyzes the hydrolysis of S-D-lactoyl-glutathione to form glutathione and D-lactic acid.</text>
</comment>
<evidence type="ECO:0000256" key="4">
    <source>
        <dbReference type="ARBA" id="ARBA00022723"/>
    </source>
</evidence>
<dbReference type="InterPro" id="IPR036866">
    <property type="entry name" value="RibonucZ/Hydroxyglut_hydro"/>
</dbReference>